<proteinExistence type="predicted"/>
<evidence type="ECO:0000313" key="4">
    <source>
        <dbReference type="Proteomes" id="UP001205311"/>
    </source>
</evidence>
<name>A0ABT1I0L9_STRSD</name>
<keyword evidence="1" id="KW-0472">Membrane</keyword>
<accession>A0ABT1I0L9</accession>
<gene>
    <name evidence="3" type="ORF">LX15_005049</name>
</gene>
<evidence type="ECO:0000256" key="1">
    <source>
        <dbReference type="SAM" id="Phobius"/>
    </source>
</evidence>
<protein>
    <recommendedName>
        <fullName evidence="2">Minimal CRISPR polymerase domain-containing protein</fullName>
    </recommendedName>
</protein>
<keyword evidence="1" id="KW-1133">Transmembrane helix</keyword>
<evidence type="ECO:0000313" key="3">
    <source>
        <dbReference type="EMBL" id="MCP2261328.1"/>
    </source>
</evidence>
<keyword evidence="4" id="KW-1185">Reference proteome</keyword>
<organism evidence="3 4">
    <name type="scientific">Streptoalloteichus tenebrarius (strain ATCC 17920 / DSM 40477 / JCM 4838 / CBS 697.72 / NBRC 16177 / NCIMB 11028 / NRRL B-12390 / A12253. 1 / ISP 5477)</name>
    <name type="common">Streptomyces tenebrarius</name>
    <dbReference type="NCBI Taxonomy" id="1933"/>
    <lineage>
        <taxon>Bacteria</taxon>
        <taxon>Bacillati</taxon>
        <taxon>Actinomycetota</taxon>
        <taxon>Actinomycetes</taxon>
        <taxon>Pseudonocardiales</taxon>
        <taxon>Pseudonocardiaceae</taxon>
        <taxon>Streptoalloteichus</taxon>
    </lineage>
</organism>
<sequence>MARKRFELRHWTGDARQLVFWVAVALTVGAIPDLSVNVSAAFLLVVWLGAVVCAAVIWFVDKRKEGIAVYVELQRPGDRETRHKDLVRLLNQRLSRSHKGWFRAGPDRGEGSIHDRVDWMLRTIEYRLEEMRIQADYKPTVFLYLRCHLEESFVLGQRVSKIWDESDPLAAPGDRAAVGSNLAVRVRSVSDYERREGEIFELDFSKVTRTSKADPVDVQIEVEALGAAHERARRRPKLAIVLYAAKEKDAAKGKNAAKGYQSFKDSALKAASGEAPSGYVANRDDVCDHALIISISSDLLIDGLRNRNAEGFVNRIQEAYEKCCMETYGSNEVPVRIFMQGPSILAFAAGVLFPEGSKLISWNPTLPEASTVNVSSEYDIIAIVDGDDIGSGMERKLLEGDLSSATAYSEKFGSAFDRLLRRVQEVPGVDLISSGGDSAIFGFPRASLAAFEDAVEVFRSTHDVGMSCGYGRDCQKAFVALRLAKTSGKNVTRGEL</sequence>
<reference evidence="3 4" key="1">
    <citation type="submission" date="2022-06" db="EMBL/GenBank/DDBJ databases">
        <title>Genomic Encyclopedia of Archaeal and Bacterial Type Strains, Phase II (KMG-II): from individual species to whole genera.</title>
        <authorList>
            <person name="Goeker M."/>
        </authorList>
    </citation>
    <scope>NUCLEOTIDE SEQUENCE [LARGE SCALE GENOMIC DNA]</scope>
    <source>
        <strain evidence="3 4">DSM 40477</strain>
    </source>
</reference>
<comment type="caution">
    <text evidence="3">The sequence shown here is derived from an EMBL/GenBank/DDBJ whole genome shotgun (WGS) entry which is preliminary data.</text>
</comment>
<dbReference type="InterPro" id="IPR040942">
    <property type="entry name" value="Minimal_Cpol"/>
</dbReference>
<feature type="domain" description="Minimal CRISPR polymerase" evidence="2">
    <location>
        <begin position="382"/>
        <end position="491"/>
    </location>
</feature>
<feature type="transmembrane region" description="Helical" evidence="1">
    <location>
        <begin position="40"/>
        <end position="60"/>
    </location>
</feature>
<dbReference type="Pfam" id="PF18182">
    <property type="entry name" value="mCpol"/>
    <property type="match status" value="1"/>
</dbReference>
<dbReference type="EMBL" id="JAMTCP010000039">
    <property type="protein sequence ID" value="MCP2261328.1"/>
    <property type="molecule type" value="Genomic_DNA"/>
</dbReference>
<evidence type="ECO:0000259" key="2">
    <source>
        <dbReference type="Pfam" id="PF18182"/>
    </source>
</evidence>
<dbReference type="Proteomes" id="UP001205311">
    <property type="component" value="Unassembled WGS sequence"/>
</dbReference>
<keyword evidence="1" id="KW-0812">Transmembrane</keyword>